<dbReference type="FunCoup" id="A0A0V0QT57">
    <property type="interactions" value="13"/>
</dbReference>
<keyword evidence="4" id="KW-1185">Reference proteome</keyword>
<feature type="compositionally biased region" description="Polar residues" evidence="2">
    <location>
        <begin position="442"/>
        <end position="453"/>
    </location>
</feature>
<dbReference type="Proteomes" id="UP000054937">
    <property type="component" value="Unassembled WGS sequence"/>
</dbReference>
<evidence type="ECO:0000256" key="1">
    <source>
        <dbReference type="SAM" id="Coils"/>
    </source>
</evidence>
<evidence type="ECO:0000313" key="3">
    <source>
        <dbReference type="EMBL" id="KRX05470.1"/>
    </source>
</evidence>
<reference evidence="3 4" key="1">
    <citation type="journal article" date="2015" name="Sci. Rep.">
        <title>Genome of the facultative scuticociliatosis pathogen Pseudocohnilembus persalinus provides insight into its virulence through horizontal gene transfer.</title>
        <authorList>
            <person name="Xiong J."/>
            <person name="Wang G."/>
            <person name="Cheng J."/>
            <person name="Tian M."/>
            <person name="Pan X."/>
            <person name="Warren A."/>
            <person name="Jiang C."/>
            <person name="Yuan D."/>
            <person name="Miao W."/>
        </authorList>
    </citation>
    <scope>NUCLEOTIDE SEQUENCE [LARGE SCALE GENOMIC DNA]</scope>
    <source>
        <strain evidence="3">36N120E</strain>
    </source>
</reference>
<dbReference type="InParanoid" id="A0A0V0QT57"/>
<gene>
    <name evidence="3" type="ORF">PPERSA_04507</name>
</gene>
<evidence type="ECO:0000313" key="4">
    <source>
        <dbReference type="Proteomes" id="UP000054937"/>
    </source>
</evidence>
<organism evidence="3 4">
    <name type="scientific">Pseudocohnilembus persalinus</name>
    <name type="common">Ciliate</name>
    <dbReference type="NCBI Taxonomy" id="266149"/>
    <lineage>
        <taxon>Eukaryota</taxon>
        <taxon>Sar</taxon>
        <taxon>Alveolata</taxon>
        <taxon>Ciliophora</taxon>
        <taxon>Intramacronucleata</taxon>
        <taxon>Oligohymenophorea</taxon>
        <taxon>Scuticociliatia</taxon>
        <taxon>Philasterida</taxon>
        <taxon>Pseudocohnilembidae</taxon>
        <taxon>Pseudocohnilembus</taxon>
    </lineage>
</organism>
<evidence type="ECO:0000256" key="2">
    <source>
        <dbReference type="SAM" id="MobiDB-lite"/>
    </source>
</evidence>
<proteinExistence type="predicted"/>
<sequence length="463" mass="56171">MSLQNTLQCKQDRHQSLEFLYFNMSSNNKENLFLCPVCVQQMLKNKKQNSQIYEYNLIMEQLKNDQVKSENLIGWPPIYDEYHQKIYQTHQQFIKEFGLKNENFFNYFQKKVNDFYQNLENQIKIEIQKLQKETIIQLEAYCHNYFQNQNPDQIYQNIQEIINIFDVKDLREKIQEYQQEKIDIDKLFDYKQQKNSKFFNNHEFYNSLKDQYRNAEELKKDLENEFDKIREPIDSIKKYLINIKTKIKYYSYQQYLNLYKSDYNYNYNKGNFEIDNNARTIKFQTNSHSTCIYSENLEREKEYHLRFTMDTKNNPNNIALAFSLTSGNEKNQKNLAKDHYIRVFNQNYNSYASGGEFQVEGKKNFYEFFKDNQTIINVVFNIDKKFMEIYDDDKISYQRLTFNKNINNFDEWILGTIYKLNDNNQQEYLQKGKQVKGEEKQATTQQPASEQPAKQQEKGKKKK</sequence>
<dbReference type="AlphaFoldDB" id="A0A0V0QT57"/>
<accession>A0A0V0QT57</accession>
<dbReference type="EMBL" id="LDAU01000107">
    <property type="protein sequence ID" value="KRX05470.1"/>
    <property type="molecule type" value="Genomic_DNA"/>
</dbReference>
<feature type="region of interest" description="Disordered" evidence="2">
    <location>
        <begin position="429"/>
        <end position="463"/>
    </location>
</feature>
<comment type="caution">
    <text evidence="3">The sequence shown here is derived from an EMBL/GenBank/DDBJ whole genome shotgun (WGS) entry which is preliminary data.</text>
</comment>
<name>A0A0V0QT57_PSEPJ</name>
<feature type="coiled-coil region" evidence="1">
    <location>
        <begin position="167"/>
        <end position="232"/>
    </location>
</feature>
<keyword evidence="1" id="KW-0175">Coiled coil</keyword>
<protein>
    <submittedName>
        <fullName evidence="3">Uncharacterized protein</fullName>
    </submittedName>
</protein>